<proteinExistence type="predicted"/>
<evidence type="ECO:0000313" key="1">
    <source>
        <dbReference type="EMBL" id="UQS84397.1"/>
    </source>
</evidence>
<organism evidence="1 2">
    <name type="scientific">Apilactobacillus apisilvae</name>
    <dbReference type="NCBI Taxonomy" id="2923364"/>
    <lineage>
        <taxon>Bacteria</taxon>
        <taxon>Bacillati</taxon>
        <taxon>Bacillota</taxon>
        <taxon>Bacilli</taxon>
        <taxon>Lactobacillales</taxon>
        <taxon>Lactobacillaceae</taxon>
        <taxon>Apilactobacillus</taxon>
    </lineage>
</organism>
<reference evidence="1 2" key="1">
    <citation type="journal article" date="2022" name="Int. J. Syst. Evol. Microbiol.">
        <title>Apilactobacillus apisilvae sp. nov., Nicolia spurrieriana gen. nov. sp. nov., Bombilactobacillus folatiphilus sp. nov. and Bombilactobacillus thymidiniphilus sp. nov., four new lactic acid bacterial isolates from stingless bees Tetragonula carbonaria and Austroplebeia australis.</title>
        <authorList>
            <person name="Oliphant S.A."/>
            <person name="Watson-Haigh N.S."/>
            <person name="Sumby K.M."/>
            <person name="Gardner J."/>
            <person name="Groom S."/>
            <person name="Jiranek V."/>
        </authorList>
    </citation>
    <scope>NUCLEOTIDE SEQUENCE [LARGE SCALE GENOMIC DNA]</scope>
    <source>
        <strain evidence="1 2">SG5_A10</strain>
    </source>
</reference>
<name>A0ABY4PFN5_9LACO</name>
<keyword evidence="2" id="KW-1185">Reference proteome</keyword>
<dbReference type="EMBL" id="CP093362">
    <property type="protein sequence ID" value="UQS84397.1"/>
    <property type="molecule type" value="Genomic_DNA"/>
</dbReference>
<sequence length="99" mass="12429">MLKFYHDWFKFMKNGKFKQYEKEYDYYKKNNENTMYNLGSPVNDYQKGYQKAFYDNNTKRYLTSNKIMLKLFKYNQSKRYKKSDEYNRGYDDFIKDTVK</sequence>
<dbReference type="Proteomes" id="UP000831859">
    <property type="component" value="Chromosome"/>
</dbReference>
<dbReference type="RefSeq" id="WP_249510383.1">
    <property type="nucleotide sequence ID" value="NZ_CP093362.1"/>
</dbReference>
<gene>
    <name evidence="1" type="ORF">MOO46_03850</name>
</gene>
<evidence type="ECO:0000313" key="2">
    <source>
        <dbReference type="Proteomes" id="UP000831859"/>
    </source>
</evidence>
<protein>
    <submittedName>
        <fullName evidence="1">Uncharacterized protein</fullName>
    </submittedName>
</protein>
<accession>A0ABY4PFN5</accession>